<evidence type="ECO:0000256" key="2">
    <source>
        <dbReference type="ARBA" id="ARBA00009755"/>
    </source>
</evidence>
<dbReference type="AlphaFoldDB" id="A0A916ZZ92"/>
<dbReference type="GO" id="GO:0016104">
    <property type="term" value="P:triterpenoid biosynthetic process"/>
    <property type="evidence" value="ECO:0007669"/>
    <property type="project" value="InterPro"/>
</dbReference>
<evidence type="ECO:0000256" key="3">
    <source>
        <dbReference type="ARBA" id="ARBA00022737"/>
    </source>
</evidence>
<dbReference type="PANTHER" id="PTHR11764">
    <property type="entry name" value="TERPENE CYCLASE/MUTASE FAMILY MEMBER"/>
    <property type="match status" value="1"/>
</dbReference>
<accession>A0A916ZZ92</accession>
<keyword evidence="3" id="KW-0677">Repeat</keyword>
<dbReference type="Pfam" id="PF13249">
    <property type="entry name" value="SQHop_cyclase_N"/>
    <property type="match status" value="1"/>
</dbReference>
<dbReference type="InterPro" id="IPR032697">
    <property type="entry name" value="SQ_cyclase_N"/>
</dbReference>
<dbReference type="InterPro" id="IPR006400">
    <property type="entry name" value="Hopene-cyclase"/>
</dbReference>
<dbReference type="InterPro" id="IPR018333">
    <property type="entry name" value="Squalene_cyclase"/>
</dbReference>
<proteinExistence type="inferred from homology"/>
<evidence type="ECO:0000313" key="8">
    <source>
        <dbReference type="Proteomes" id="UP000644699"/>
    </source>
</evidence>
<evidence type="ECO:0000259" key="5">
    <source>
        <dbReference type="Pfam" id="PF13243"/>
    </source>
</evidence>
<keyword evidence="4" id="KW-0413">Isomerase</keyword>
<dbReference type="SFLD" id="SFLDG01016">
    <property type="entry name" value="Prenyltransferase_Like_2"/>
    <property type="match status" value="1"/>
</dbReference>
<dbReference type="RefSeq" id="WP_188911868.1">
    <property type="nucleotide sequence ID" value="NZ_BMIQ01000008.1"/>
</dbReference>
<feature type="domain" description="Squalene cyclase N-terminal" evidence="6">
    <location>
        <begin position="33"/>
        <end position="320"/>
    </location>
</feature>
<evidence type="ECO:0000313" key="7">
    <source>
        <dbReference type="EMBL" id="GGE17828.1"/>
    </source>
</evidence>
<organism evidence="7 8">
    <name type="scientific">Aureimonas endophytica</name>
    <dbReference type="NCBI Taxonomy" id="2027858"/>
    <lineage>
        <taxon>Bacteria</taxon>
        <taxon>Pseudomonadati</taxon>
        <taxon>Pseudomonadota</taxon>
        <taxon>Alphaproteobacteria</taxon>
        <taxon>Hyphomicrobiales</taxon>
        <taxon>Aurantimonadaceae</taxon>
        <taxon>Aureimonas</taxon>
    </lineage>
</organism>
<dbReference type="SUPFAM" id="SSF48239">
    <property type="entry name" value="Terpenoid cyclases/Protein prenyltransferases"/>
    <property type="match status" value="2"/>
</dbReference>
<dbReference type="NCBIfam" id="TIGR01507">
    <property type="entry name" value="hopene_cyclase"/>
    <property type="match status" value="1"/>
</dbReference>
<gene>
    <name evidence="7" type="primary">shc</name>
    <name evidence="7" type="ORF">GCM10011390_41260</name>
</gene>
<dbReference type="GO" id="GO:0016866">
    <property type="term" value="F:intramolecular transferase activity"/>
    <property type="evidence" value="ECO:0007669"/>
    <property type="project" value="InterPro"/>
</dbReference>
<evidence type="ECO:0000256" key="1">
    <source>
        <dbReference type="ARBA" id="ARBA00004999"/>
    </source>
</evidence>
<dbReference type="PANTHER" id="PTHR11764:SF20">
    <property type="entry name" value="LANOSTEROL SYNTHASE"/>
    <property type="match status" value="1"/>
</dbReference>
<dbReference type="EMBL" id="BMIQ01000008">
    <property type="protein sequence ID" value="GGE17828.1"/>
    <property type="molecule type" value="Genomic_DNA"/>
</dbReference>
<feature type="domain" description="Squalene cyclase C-terminal" evidence="5">
    <location>
        <begin position="331"/>
        <end position="653"/>
    </location>
</feature>
<protein>
    <submittedName>
        <fullName evidence="7">Squalene-hopene cyclase</fullName>
    </submittedName>
</protein>
<reference evidence="7" key="1">
    <citation type="journal article" date="2014" name="Int. J. Syst. Evol. Microbiol.">
        <title>Complete genome sequence of Corynebacterium casei LMG S-19264T (=DSM 44701T), isolated from a smear-ripened cheese.</title>
        <authorList>
            <consortium name="US DOE Joint Genome Institute (JGI-PGF)"/>
            <person name="Walter F."/>
            <person name="Albersmeier A."/>
            <person name="Kalinowski J."/>
            <person name="Ruckert C."/>
        </authorList>
    </citation>
    <scope>NUCLEOTIDE SEQUENCE</scope>
    <source>
        <strain evidence="7">CGMCC 1.15367</strain>
    </source>
</reference>
<dbReference type="Proteomes" id="UP000644699">
    <property type="component" value="Unassembled WGS sequence"/>
</dbReference>
<dbReference type="InterPro" id="IPR032696">
    <property type="entry name" value="SQ_cyclase_C"/>
</dbReference>
<dbReference type="Pfam" id="PF13243">
    <property type="entry name" value="SQHop_cyclase_C"/>
    <property type="match status" value="1"/>
</dbReference>
<dbReference type="NCBIfam" id="TIGR01787">
    <property type="entry name" value="squalene_cyclas"/>
    <property type="match status" value="1"/>
</dbReference>
<dbReference type="GO" id="GO:0005811">
    <property type="term" value="C:lipid droplet"/>
    <property type="evidence" value="ECO:0007669"/>
    <property type="project" value="InterPro"/>
</dbReference>
<sequence>MTDDFLSDDASLAPFAEAEAAPPPSPVTLEDRIARATAGLLKLQKPDGHFCFELEADATIPSEYVLLLHWLGEENRALEAKIGVYLRRIQGSHGGWPLFAEGAFDMSASVKAYFALKMIGDPIDAPHMRRAREAILQRGGAAHANVFTRILLALYGEIPWRGVPVMPVEIMALPRWFPFHLSKVSYWARTVLVPLLVLQALKPKAANPRGTGIAELFVAPPDEVRSWPKGPHQVAPWSQIFGGIDRVLQRAEPRFPKAARRRAIARAVAFVDQRLNGASGLGAIYPAMANAVMMYEALGVPRDDPRVVTARAAIEGLLVIGETEAYCQPCLSPVWDTALAAHALIEAGGAASDRAKAGLDWLRPLQVLDHKGDWAETRPDVRPGGWAFQYANPDYPDLDDTAVVAMAMDRLARQGWAGAEFEEAVARGAEWVGGLQSRNGGYAAFDADNTHHHLNYIPFADHGALLDPPTADVSARCISMFAQLGETPATSPRLKAAVDYLLKEQEADGSWFGRWGTNYVYGTWSALCALNAAGFAPEEPALAKAADWLTGIQNPDGGWGEDGDSYRMDYQGYVAAPSTASQTAWALLGLMAAGRVDHPAVARGIDYLARAQGADGLWDETRFTAVGFPRVFYLRYHGYSKFFPLWAMARFRNLQQSNSRRVAVGM</sequence>
<comment type="caution">
    <text evidence="7">The sequence shown here is derived from an EMBL/GenBank/DDBJ whole genome shotgun (WGS) entry which is preliminary data.</text>
</comment>
<comment type="pathway">
    <text evidence="1">Secondary metabolite biosynthesis; hopanoid biosynthesis.</text>
</comment>
<keyword evidence="8" id="KW-1185">Reference proteome</keyword>
<dbReference type="CDD" id="cd02892">
    <property type="entry name" value="SQCY_1"/>
    <property type="match status" value="1"/>
</dbReference>
<evidence type="ECO:0000256" key="4">
    <source>
        <dbReference type="ARBA" id="ARBA00023235"/>
    </source>
</evidence>
<dbReference type="Gene3D" id="1.50.10.20">
    <property type="match status" value="2"/>
</dbReference>
<dbReference type="InterPro" id="IPR008930">
    <property type="entry name" value="Terpenoid_cyclase/PrenylTrfase"/>
</dbReference>
<evidence type="ECO:0000259" key="6">
    <source>
        <dbReference type="Pfam" id="PF13249"/>
    </source>
</evidence>
<reference evidence="7" key="2">
    <citation type="submission" date="2020-09" db="EMBL/GenBank/DDBJ databases">
        <authorList>
            <person name="Sun Q."/>
            <person name="Zhou Y."/>
        </authorList>
    </citation>
    <scope>NUCLEOTIDE SEQUENCE</scope>
    <source>
        <strain evidence="7">CGMCC 1.15367</strain>
    </source>
</reference>
<comment type="similarity">
    <text evidence="2">Belongs to the terpene cyclase/mutase family.</text>
</comment>
<name>A0A916ZZ92_9HYPH</name>